<dbReference type="InterPro" id="IPR000836">
    <property type="entry name" value="PRTase_dom"/>
</dbReference>
<dbReference type="EMBL" id="JBHTCP010000049">
    <property type="protein sequence ID" value="MFC7373035.1"/>
    <property type="molecule type" value="Genomic_DNA"/>
</dbReference>
<dbReference type="PANTHER" id="PTHR47505:SF1">
    <property type="entry name" value="DNA UTILIZATION PROTEIN YHGH"/>
    <property type="match status" value="1"/>
</dbReference>
<evidence type="ECO:0000259" key="3">
    <source>
        <dbReference type="Pfam" id="PF18912"/>
    </source>
</evidence>
<feature type="domain" description="Phosphoribosyltransferase" evidence="2">
    <location>
        <begin position="163"/>
        <end position="232"/>
    </location>
</feature>
<dbReference type="Proteomes" id="UP001596549">
    <property type="component" value="Unassembled WGS sequence"/>
</dbReference>
<comment type="similarity">
    <text evidence="1">Belongs to the ComF/GntX family.</text>
</comment>
<dbReference type="Pfam" id="PF18912">
    <property type="entry name" value="DZR_2"/>
    <property type="match status" value="1"/>
</dbReference>
<evidence type="ECO:0000313" key="5">
    <source>
        <dbReference type="Proteomes" id="UP001596549"/>
    </source>
</evidence>
<keyword evidence="4" id="KW-0808">Transferase</keyword>
<dbReference type="InterPro" id="IPR051910">
    <property type="entry name" value="ComF/GntX_DNA_util-trans"/>
</dbReference>
<reference evidence="5" key="1">
    <citation type="journal article" date="2019" name="Int. J. Syst. Evol. Microbiol.">
        <title>The Global Catalogue of Microorganisms (GCM) 10K type strain sequencing project: providing services to taxonomists for standard genome sequencing and annotation.</title>
        <authorList>
            <consortium name="The Broad Institute Genomics Platform"/>
            <consortium name="The Broad Institute Genome Sequencing Center for Infectious Disease"/>
            <person name="Wu L."/>
            <person name="Ma J."/>
        </authorList>
    </citation>
    <scope>NUCLEOTIDE SEQUENCE [LARGE SCALE GENOMIC DNA]</scope>
    <source>
        <strain evidence="5">NBRC 106396</strain>
    </source>
</reference>
<feature type="domain" description="Double zinc ribbon" evidence="3">
    <location>
        <begin position="3"/>
        <end position="68"/>
    </location>
</feature>
<name>A0ABW2NUL5_9BACL</name>
<keyword evidence="4" id="KW-0328">Glycosyltransferase</keyword>
<comment type="caution">
    <text evidence="4">The sequence shown here is derived from an EMBL/GenBank/DDBJ whole genome shotgun (WGS) entry which is preliminary data.</text>
</comment>
<dbReference type="Gene3D" id="3.40.50.2020">
    <property type="match status" value="1"/>
</dbReference>
<gene>
    <name evidence="4" type="ORF">ACFQPF_15450</name>
</gene>
<proteinExistence type="inferred from homology"/>
<dbReference type="InterPro" id="IPR044005">
    <property type="entry name" value="DZR_2"/>
</dbReference>
<dbReference type="RefSeq" id="WP_379750601.1">
    <property type="nucleotide sequence ID" value="NZ_JBHTCP010000049.1"/>
</dbReference>
<evidence type="ECO:0000259" key="2">
    <source>
        <dbReference type="Pfam" id="PF00156"/>
    </source>
</evidence>
<dbReference type="SUPFAM" id="SSF53271">
    <property type="entry name" value="PRTase-like"/>
    <property type="match status" value="1"/>
</dbReference>
<sequence>MSRCLYCHTDYAIHLTWESLFNLHSDNGLCQNCDEQLQEIKGEICNICGRSFSLFPEQYRQDNMCHDCIRWEEDENWHGVLARNRSLYVYNSHMQEMLSKYKYRGDAELAKVFHQKVRTLYKKEFRRHFLVPIPLSEERHLERGFNQSLLITNGVAHVHSVLVRTSHEEKQSKKSRAERMNISGRLFSAIMDVSQKDVLLVDDVYTTGSTIRQAAKELLEAGASSVSSITLAR</sequence>
<evidence type="ECO:0000256" key="1">
    <source>
        <dbReference type="ARBA" id="ARBA00008007"/>
    </source>
</evidence>
<dbReference type="PANTHER" id="PTHR47505">
    <property type="entry name" value="DNA UTILIZATION PROTEIN YHGH"/>
    <property type="match status" value="1"/>
</dbReference>
<dbReference type="InterPro" id="IPR029057">
    <property type="entry name" value="PRTase-like"/>
</dbReference>
<evidence type="ECO:0000313" key="4">
    <source>
        <dbReference type="EMBL" id="MFC7373035.1"/>
    </source>
</evidence>
<dbReference type="CDD" id="cd06223">
    <property type="entry name" value="PRTases_typeI"/>
    <property type="match status" value="1"/>
</dbReference>
<dbReference type="Pfam" id="PF00156">
    <property type="entry name" value="Pribosyltran"/>
    <property type="match status" value="1"/>
</dbReference>
<accession>A0ABW2NUL5</accession>
<dbReference type="GO" id="GO:0016757">
    <property type="term" value="F:glycosyltransferase activity"/>
    <property type="evidence" value="ECO:0007669"/>
    <property type="project" value="UniProtKB-KW"/>
</dbReference>
<organism evidence="4 5">
    <name type="scientific">Fictibacillus iocasae</name>
    <dbReference type="NCBI Taxonomy" id="2715437"/>
    <lineage>
        <taxon>Bacteria</taxon>
        <taxon>Bacillati</taxon>
        <taxon>Bacillota</taxon>
        <taxon>Bacilli</taxon>
        <taxon>Bacillales</taxon>
        <taxon>Fictibacillaceae</taxon>
        <taxon>Fictibacillus</taxon>
    </lineage>
</organism>
<keyword evidence="5" id="KW-1185">Reference proteome</keyword>
<protein>
    <submittedName>
        <fullName evidence="4">Phosphoribosyltransferase family protein</fullName>
    </submittedName>
</protein>